<keyword evidence="3" id="KW-1185">Reference proteome</keyword>
<evidence type="ECO:0000313" key="2">
    <source>
        <dbReference type="EMBL" id="GAN06705.1"/>
    </source>
</evidence>
<proteinExistence type="predicted"/>
<organism evidence="2">
    <name type="scientific">Mucor ambiguus</name>
    <dbReference type="NCBI Taxonomy" id="91626"/>
    <lineage>
        <taxon>Eukaryota</taxon>
        <taxon>Fungi</taxon>
        <taxon>Fungi incertae sedis</taxon>
        <taxon>Mucoromycota</taxon>
        <taxon>Mucoromycotina</taxon>
        <taxon>Mucoromycetes</taxon>
        <taxon>Mucorales</taxon>
        <taxon>Mucorineae</taxon>
        <taxon>Mucoraceae</taxon>
        <taxon>Mucor</taxon>
    </lineage>
</organism>
<dbReference type="EMBL" id="DF836422">
    <property type="protein sequence ID" value="GAN06705.1"/>
    <property type="molecule type" value="Genomic_DNA"/>
</dbReference>
<dbReference type="STRING" id="91626.A0A0C9LVF9"/>
<dbReference type="AlphaFoldDB" id="A0A0C9LVF9"/>
<dbReference type="Proteomes" id="UP000053815">
    <property type="component" value="Unassembled WGS sequence"/>
</dbReference>
<dbReference type="OrthoDB" id="2345540at2759"/>
<dbReference type="CDD" id="cd23454">
    <property type="entry name" value="beta-trefoil_Ricin_GllA-1"/>
    <property type="match status" value="1"/>
</dbReference>
<name>A0A0C9LVF9_9FUNG</name>
<feature type="region of interest" description="Disordered" evidence="1">
    <location>
        <begin position="297"/>
        <end position="316"/>
    </location>
</feature>
<protein>
    <submittedName>
        <fullName evidence="2">Uncharacterized protein</fullName>
    </submittedName>
</protein>
<accession>A0A0C9LVF9</accession>
<evidence type="ECO:0000256" key="1">
    <source>
        <dbReference type="SAM" id="MobiDB-lite"/>
    </source>
</evidence>
<reference evidence="2" key="1">
    <citation type="submission" date="2014-09" db="EMBL/GenBank/DDBJ databases">
        <title>Draft genome sequence of an oleaginous Mucoromycotina fungus Mucor ambiguus NBRC6742.</title>
        <authorList>
            <person name="Takeda I."/>
            <person name="Yamane N."/>
            <person name="Morita T."/>
            <person name="Tamano K."/>
            <person name="Machida M."/>
            <person name="Baker S."/>
            <person name="Koike H."/>
        </authorList>
    </citation>
    <scope>NUCLEOTIDE SEQUENCE</scope>
    <source>
        <strain evidence="2">NBRC 6742</strain>
    </source>
</reference>
<dbReference type="Gene3D" id="2.80.10.50">
    <property type="match status" value="1"/>
</dbReference>
<dbReference type="SUPFAM" id="SSF50370">
    <property type="entry name" value="Ricin B-like lectins"/>
    <property type="match status" value="1"/>
</dbReference>
<sequence>MSTSGWFYIRSTSTGNVVAASANTEQDLLRSQVIVTPPTLSDHELWCWKGQFLCNKANDLVLDIRKGRLRLIEDTEICLYTPKPLEDAHNQLWSVREDAVDAYGRPLPGSYIYSLCSNEWVLDVQPTDQGVQKLVLFPLQPIDNDNQRWIFVQEGQLDLNVSIKDSLSMATKNNINGSYFSMSESLITPPGSVSSSPDYPTTANEEYPQGLTPAKRGSHSAIFSMEAFKDYYNRVYATQEANVSDKGIAMASAYRVFQDWKLDQISSDIMTGFPLSSSNEVRSRLQMLTQNEVSKLLSNSDMYPNNNKENTSNLSSRLITQLYDQTPISP</sequence>
<dbReference type="PROSITE" id="PS50231">
    <property type="entry name" value="RICIN_B_LECTIN"/>
    <property type="match status" value="1"/>
</dbReference>
<evidence type="ECO:0000313" key="3">
    <source>
        <dbReference type="Proteomes" id="UP000053815"/>
    </source>
</evidence>
<gene>
    <name evidence="2" type="ORF">MAM1_0133c06193</name>
</gene>
<dbReference type="InterPro" id="IPR035992">
    <property type="entry name" value="Ricin_B-like_lectins"/>
</dbReference>